<keyword evidence="3" id="KW-1185">Reference proteome</keyword>
<organism evidence="2 3">
    <name type="scientific">Yoonia rhodophyticola</name>
    <dbReference type="NCBI Taxonomy" id="3137370"/>
    <lineage>
        <taxon>Bacteria</taxon>
        <taxon>Pseudomonadati</taxon>
        <taxon>Pseudomonadota</taxon>
        <taxon>Alphaproteobacteria</taxon>
        <taxon>Rhodobacterales</taxon>
        <taxon>Paracoccaceae</taxon>
        <taxon>Yoonia</taxon>
    </lineage>
</organism>
<reference evidence="3" key="2">
    <citation type="submission" date="2024-08" db="EMBL/GenBank/DDBJ databases">
        <title>Phylogenomic analyses of a clade within the roseobacter group suggest taxonomic reassignments of species of the genera Aestuariivita, Citreicella, Loktanella, Nautella, Pelagibaca, Ruegeria, Thalassobius, Thiobacimonas and Tropicibacter, and the proposal o.</title>
        <authorList>
            <person name="Jeon C.O."/>
        </authorList>
    </citation>
    <scope>NUCLEOTIDE SEQUENCE [LARGE SCALE GENOMIC DNA]</scope>
    <source>
        <strain evidence="3">SS1-5</strain>
    </source>
</reference>
<evidence type="ECO:0000256" key="1">
    <source>
        <dbReference type="SAM" id="MobiDB-lite"/>
    </source>
</evidence>
<proteinExistence type="predicted"/>
<feature type="compositionally biased region" description="Basic residues" evidence="1">
    <location>
        <begin position="133"/>
        <end position="146"/>
    </location>
</feature>
<sequence length="172" mass="18369">MLRRIFVFAAILAGSTTAISQEVRLKTDAARDALDDASLLRQLDDDADPQDYVAAARADYRRLLTALYAEGFYGGTVSITVNGTEAAALSPLAAPGAINEVVITVDPGPRFRFGQTNIEPVAPATAIPRQLCHRRSGRSRRNQARGVRRDRGLARCGSCQGTRHGSTGDGTA</sequence>
<name>A0AAN0MDV5_9RHOB</name>
<feature type="region of interest" description="Disordered" evidence="1">
    <location>
        <begin position="133"/>
        <end position="172"/>
    </location>
</feature>
<dbReference type="EMBL" id="CP151767">
    <property type="protein sequence ID" value="WZU67898.1"/>
    <property type="molecule type" value="Genomic_DNA"/>
</dbReference>
<reference evidence="2 3" key="1">
    <citation type="submission" date="2024-04" db="EMBL/GenBank/DDBJ databases">
        <title>Phylogenomic analyses of a clade within the roseobacter group suggest taxonomic reassignments of species of the genera Aestuariivita, Citreicella, Loktanella, Nautella, Pelagibaca, Ruegeria, Thalassobius, Thiobacimonas and Tropicibacter, and the proposal o.</title>
        <authorList>
            <person name="Jeon C.O."/>
        </authorList>
    </citation>
    <scope>NUCLEOTIDE SEQUENCE [LARGE SCALE GENOMIC DNA]</scope>
    <source>
        <strain evidence="2 3">SS1-5</strain>
    </source>
</reference>
<gene>
    <name evidence="2" type="ORF">AABB31_02770</name>
</gene>
<dbReference type="Proteomes" id="UP001470809">
    <property type="component" value="Chromosome"/>
</dbReference>
<accession>A0AAN0MDV5</accession>
<protein>
    <submittedName>
        <fullName evidence="2">Uncharacterized protein</fullName>
    </submittedName>
</protein>
<evidence type="ECO:0000313" key="2">
    <source>
        <dbReference type="EMBL" id="WZU67898.1"/>
    </source>
</evidence>
<dbReference type="AlphaFoldDB" id="A0AAN0MDV5"/>
<evidence type="ECO:0000313" key="3">
    <source>
        <dbReference type="Proteomes" id="UP001470809"/>
    </source>
</evidence>